<organism evidence="1 2">
    <name type="scientific">Alloalcanivorax gelatiniphagus</name>
    <dbReference type="NCBI Taxonomy" id="1194167"/>
    <lineage>
        <taxon>Bacteria</taxon>
        <taxon>Pseudomonadati</taxon>
        <taxon>Pseudomonadota</taxon>
        <taxon>Gammaproteobacteria</taxon>
        <taxon>Oceanospirillales</taxon>
        <taxon>Alcanivoracaceae</taxon>
        <taxon>Alloalcanivorax</taxon>
    </lineage>
</organism>
<dbReference type="RefSeq" id="WP_138770609.1">
    <property type="nucleotide sequence ID" value="NZ_JBHSSX010000015.1"/>
</dbReference>
<dbReference type="Proteomes" id="UP000739180">
    <property type="component" value="Unassembled WGS sequence"/>
</dbReference>
<proteinExistence type="predicted"/>
<comment type="caution">
    <text evidence="1">The sequence shown here is derived from an EMBL/GenBank/DDBJ whole genome shotgun (WGS) entry which is preliminary data.</text>
</comment>
<accession>A0ABY2XQM9</accession>
<keyword evidence="2" id="KW-1185">Reference proteome</keyword>
<dbReference type="InterPro" id="IPR029470">
    <property type="entry name" value="PDDEXK_4"/>
</dbReference>
<name>A0ABY2XQM9_9GAMM</name>
<sequence>MRRSLRLSDCGSDLSWFWESDLCQSLRAMSYTEKPNLLTLLFAVHDEVRLHTPLLGWLLDPKGDHGLGKEPLSRFLSMLEIDDAGADYAQVWRERSFPEHGRVDLMIRLPGCCLVIENKLYAADQEAQLWRYQQVLAAEAVPPVTSHLFYLTLDGCEPSPISVSAPSGSGDMPGLEEGSYQCISYETEIHSWLTGLLEWTSDKQEKGRIHHILTQYNEVLMESIGMHSREEALSELNSSGLMDHVVANQGDVTTLASLTRSVFFLHARLLEELIEGVHQALEKEPRLERVKSPERWSELDWGIYEGWARGRTPSGYRFYRIHGVRDRKLENLHLVVGLDASDRFWVGLGRFEGGKHAEVPADHNRFVDIEGATHNNWWLSWVTIQEVDPAQFDGDIGVGRLAKPEVKTAIINRIKDIFRHYVREIG</sequence>
<dbReference type="Pfam" id="PF14281">
    <property type="entry name" value="PDDEXK_4"/>
    <property type="match status" value="1"/>
</dbReference>
<evidence type="ECO:0000313" key="1">
    <source>
        <dbReference type="EMBL" id="TMW15215.1"/>
    </source>
</evidence>
<dbReference type="EMBL" id="VCQT01000001">
    <property type="protein sequence ID" value="TMW15215.1"/>
    <property type="molecule type" value="Genomic_DNA"/>
</dbReference>
<protein>
    <recommendedName>
        <fullName evidence="3">PD-(D/E)XK nuclease superfamily protein</fullName>
    </recommendedName>
</protein>
<evidence type="ECO:0008006" key="3">
    <source>
        <dbReference type="Google" id="ProtNLM"/>
    </source>
</evidence>
<gene>
    <name evidence="1" type="ORF">FGS76_00140</name>
</gene>
<evidence type="ECO:0000313" key="2">
    <source>
        <dbReference type="Proteomes" id="UP000739180"/>
    </source>
</evidence>
<reference evidence="1 2" key="1">
    <citation type="submission" date="2019-05" db="EMBL/GenBank/DDBJ databases">
        <title>Genome of Alcanivorax gelatiniphagus, an oil degrading marine bacteria.</title>
        <authorList>
            <person name="Kwon K.K."/>
        </authorList>
    </citation>
    <scope>NUCLEOTIDE SEQUENCE [LARGE SCALE GENOMIC DNA]</scope>
    <source>
        <strain evidence="1 2">MEBiC 08158</strain>
    </source>
</reference>